<accession>A0A915CWY8</accession>
<evidence type="ECO:0000313" key="1">
    <source>
        <dbReference type="Proteomes" id="UP000887574"/>
    </source>
</evidence>
<evidence type="ECO:0000313" key="2">
    <source>
        <dbReference type="WBParaSite" id="jg13046"/>
    </source>
</evidence>
<organism evidence="1 2">
    <name type="scientific">Ditylenchus dipsaci</name>
    <dbReference type="NCBI Taxonomy" id="166011"/>
    <lineage>
        <taxon>Eukaryota</taxon>
        <taxon>Metazoa</taxon>
        <taxon>Ecdysozoa</taxon>
        <taxon>Nematoda</taxon>
        <taxon>Chromadorea</taxon>
        <taxon>Rhabditida</taxon>
        <taxon>Tylenchina</taxon>
        <taxon>Tylenchomorpha</taxon>
        <taxon>Sphaerularioidea</taxon>
        <taxon>Anguinidae</taxon>
        <taxon>Anguininae</taxon>
        <taxon>Ditylenchus</taxon>
    </lineage>
</organism>
<dbReference type="WBParaSite" id="jg13046">
    <property type="protein sequence ID" value="jg13046"/>
    <property type="gene ID" value="jg13046"/>
</dbReference>
<dbReference type="AlphaFoldDB" id="A0A915CWY8"/>
<keyword evidence="1" id="KW-1185">Reference proteome</keyword>
<sequence>MFLQFFYLVIPTCHASLKKTVKIMTIPNKEAQTITVNREYSSLADLKAEVEKQIFKTGGIMINKIVKGRRADIKKKDYEKVKKTPLFGINQDTQLKIR</sequence>
<name>A0A915CWY8_9BILA</name>
<reference evidence="2" key="1">
    <citation type="submission" date="2022-11" db="UniProtKB">
        <authorList>
            <consortium name="WormBaseParasite"/>
        </authorList>
    </citation>
    <scope>IDENTIFICATION</scope>
</reference>
<protein>
    <submittedName>
        <fullName evidence="2">Uncharacterized protein</fullName>
    </submittedName>
</protein>
<proteinExistence type="predicted"/>
<dbReference type="Proteomes" id="UP000887574">
    <property type="component" value="Unplaced"/>
</dbReference>